<evidence type="ECO:0000313" key="1">
    <source>
        <dbReference type="EMBL" id="MDN3707212.1"/>
    </source>
</evidence>
<organism evidence="1 2">
    <name type="scientific">Paenimyroides ceti</name>
    <dbReference type="NCBI Taxonomy" id="395087"/>
    <lineage>
        <taxon>Bacteria</taxon>
        <taxon>Pseudomonadati</taxon>
        <taxon>Bacteroidota</taxon>
        <taxon>Flavobacteriia</taxon>
        <taxon>Flavobacteriales</taxon>
        <taxon>Flavobacteriaceae</taxon>
        <taxon>Paenimyroides</taxon>
    </lineage>
</organism>
<sequence>MITAQAIMGSMASYLLTGGMPFTLLAAIAGALQTAAVLATPIPKYKTGRKGGKEEFAIVGDGGVSEVVEHKDGSAYLTPRTDTLVKLLQGDTVHKSVEDYRRDRSRRLSANLQKEMIKSELYLNSKDIETKRLEFEISSMHKTLKDKKMQTVVNVPKLDINSRFWKFGQRGW</sequence>
<proteinExistence type="predicted"/>
<protein>
    <submittedName>
        <fullName evidence="1">Uncharacterized protein</fullName>
    </submittedName>
</protein>
<dbReference type="EMBL" id="JAUFQU010000001">
    <property type="protein sequence ID" value="MDN3707212.1"/>
    <property type="molecule type" value="Genomic_DNA"/>
</dbReference>
<dbReference type="Proteomes" id="UP001242368">
    <property type="component" value="Unassembled WGS sequence"/>
</dbReference>
<accession>A0ABT8CVK5</accession>
<keyword evidence="2" id="KW-1185">Reference proteome</keyword>
<gene>
    <name evidence="1" type="ORF">QW060_08700</name>
</gene>
<reference evidence="2" key="1">
    <citation type="journal article" date="2019" name="Int. J. Syst. Evol. Microbiol.">
        <title>The Global Catalogue of Microorganisms (GCM) 10K type strain sequencing project: providing services to taxonomists for standard genome sequencing and annotation.</title>
        <authorList>
            <consortium name="The Broad Institute Genomics Platform"/>
            <consortium name="The Broad Institute Genome Sequencing Center for Infectious Disease"/>
            <person name="Wu L."/>
            <person name="Ma J."/>
        </authorList>
    </citation>
    <scope>NUCLEOTIDE SEQUENCE [LARGE SCALE GENOMIC DNA]</scope>
    <source>
        <strain evidence="2">CECT 7184</strain>
    </source>
</reference>
<comment type="caution">
    <text evidence="1">The sequence shown here is derived from an EMBL/GenBank/DDBJ whole genome shotgun (WGS) entry which is preliminary data.</text>
</comment>
<dbReference type="RefSeq" id="WP_290363238.1">
    <property type="nucleotide sequence ID" value="NZ_JAUFQU010000001.1"/>
</dbReference>
<name>A0ABT8CVK5_9FLAO</name>
<evidence type="ECO:0000313" key="2">
    <source>
        <dbReference type="Proteomes" id="UP001242368"/>
    </source>
</evidence>